<reference evidence="8" key="1">
    <citation type="submission" date="2020-10" db="EMBL/GenBank/DDBJ databases">
        <authorList>
            <person name="Kusch S."/>
        </authorList>
    </citation>
    <scope>NUCLEOTIDE SEQUENCE</scope>
    <source>
        <strain evidence="8">SwB9</strain>
    </source>
</reference>
<dbReference type="PANTHER" id="PTHR23504">
    <property type="entry name" value="MAJOR FACILITATOR SUPERFAMILY DOMAIN-CONTAINING PROTEIN 10"/>
    <property type="match status" value="1"/>
</dbReference>
<dbReference type="PROSITE" id="PS50850">
    <property type="entry name" value="MFS"/>
    <property type="match status" value="1"/>
</dbReference>
<proteinExistence type="predicted"/>
<dbReference type="Proteomes" id="UP000624404">
    <property type="component" value="Unassembled WGS sequence"/>
</dbReference>
<accession>A0A8H2W4D7</accession>
<protein>
    <submittedName>
        <fullName evidence="8">97e7bd75-fe8a-4f87-a572-a0370f8e5fc5</fullName>
    </submittedName>
</protein>
<evidence type="ECO:0000256" key="6">
    <source>
        <dbReference type="SAM" id="Phobius"/>
    </source>
</evidence>
<evidence type="ECO:0000256" key="4">
    <source>
        <dbReference type="ARBA" id="ARBA00022989"/>
    </source>
</evidence>
<dbReference type="PANTHER" id="PTHR23504:SF2">
    <property type="entry name" value="TRANSPORTER, PUTATIVE (AFU_ORTHOLOGUE AFUA_8G04150)-RELATED"/>
    <property type="match status" value="1"/>
</dbReference>
<evidence type="ECO:0000256" key="5">
    <source>
        <dbReference type="ARBA" id="ARBA00023136"/>
    </source>
</evidence>
<dbReference type="InterPro" id="IPR001958">
    <property type="entry name" value="Tet-R_TetA/multi-R_MdtG-like"/>
</dbReference>
<dbReference type="PRINTS" id="PR01035">
    <property type="entry name" value="TCRTETA"/>
</dbReference>
<dbReference type="AlphaFoldDB" id="A0A8H2W4D7"/>
<sequence length="556" mass="60175">MPRGIRKSHQDPDKFPTAQLFLLAIVRLAEPIALTSIFPYAWPLVKKFHVGSEDDASFYAGLLISAFALAESMTGMYWGGLSDRIGRKPVLLAGCCGTMLSMIMVGFASNIWVALLGRALGGFLNGNIGVIQTMVGEMVTKKEHEPRAYSVMPFVWSIGTIIGPAIGGTFADPTLTFPTIFSPDGIFNTFPYLLPNLMCAGLLFMSILAGYFLLEETHPDMQPRVSLPDDTYHSEETPLMATADAIKTPAVDLRAETYGTFEGSDDSEWRNASTKIASTKIASTKIAPPKIFTKNVVALIIALGIFTYHSMTYDHLLPIFLEDTKGLGESISAISGDFNTSVMGGGLGLSVQQVGVIMSINGVLALFVQAVIFPWAAEFFGTYRLFILVTVLHPIAYLMVPFLVYIPSSSLYIGLYTALFVRNLLSILLYPVLLILIKEATPSPNVLGKVNGLAASAGAACRTIAPPVSGYLYSFGSKTNFTALAWIGSALVASIGAAQSFTVKRTRRDGSEEREEEEQILGVNKRDSKNMFPAITVVEVDSNSETSSVTGQRQDE</sequence>
<feature type="transmembrane region" description="Helical" evidence="6">
    <location>
        <begin position="413"/>
        <end position="437"/>
    </location>
</feature>
<feature type="transmembrane region" description="Helical" evidence="6">
    <location>
        <begin position="151"/>
        <end position="170"/>
    </location>
</feature>
<dbReference type="CDD" id="cd17330">
    <property type="entry name" value="MFS_SLC46_TetA_like"/>
    <property type="match status" value="1"/>
</dbReference>
<dbReference type="InterPro" id="IPR036259">
    <property type="entry name" value="MFS_trans_sf"/>
</dbReference>
<feature type="transmembrane region" description="Helical" evidence="6">
    <location>
        <begin position="190"/>
        <end position="214"/>
    </location>
</feature>
<feature type="transmembrane region" description="Helical" evidence="6">
    <location>
        <begin position="291"/>
        <end position="311"/>
    </location>
</feature>
<comment type="caution">
    <text evidence="8">The sequence shown here is derived from an EMBL/GenBank/DDBJ whole genome shotgun (WGS) entry which is preliminary data.</text>
</comment>
<name>A0A8H2W4D7_9HELO</name>
<dbReference type="SUPFAM" id="SSF103473">
    <property type="entry name" value="MFS general substrate transporter"/>
    <property type="match status" value="1"/>
</dbReference>
<feature type="transmembrane region" description="Helical" evidence="6">
    <location>
        <begin position="481"/>
        <end position="498"/>
    </location>
</feature>
<feature type="transmembrane region" description="Helical" evidence="6">
    <location>
        <begin position="356"/>
        <end position="377"/>
    </location>
</feature>
<feature type="transmembrane region" description="Helical" evidence="6">
    <location>
        <begin position="58"/>
        <end position="78"/>
    </location>
</feature>
<dbReference type="InterPro" id="IPR011701">
    <property type="entry name" value="MFS"/>
</dbReference>
<gene>
    <name evidence="8" type="ORF">SCLTRI_LOCUS9216</name>
</gene>
<dbReference type="EMBL" id="CAJHIA010000033">
    <property type="protein sequence ID" value="CAD6449422.1"/>
    <property type="molecule type" value="Genomic_DNA"/>
</dbReference>
<evidence type="ECO:0000256" key="2">
    <source>
        <dbReference type="ARBA" id="ARBA00022448"/>
    </source>
</evidence>
<keyword evidence="2" id="KW-0813">Transport</keyword>
<comment type="subcellular location">
    <subcellularLocation>
        <location evidence="1">Membrane</location>
        <topology evidence="1">Multi-pass membrane protein</topology>
    </subcellularLocation>
</comment>
<feature type="transmembrane region" description="Helical" evidence="6">
    <location>
        <begin position="90"/>
        <end position="113"/>
    </location>
</feature>
<feature type="transmembrane region" description="Helical" evidence="6">
    <location>
        <begin position="20"/>
        <end position="38"/>
    </location>
</feature>
<evidence type="ECO:0000313" key="9">
    <source>
        <dbReference type="Proteomes" id="UP000624404"/>
    </source>
</evidence>
<feature type="domain" description="Major facilitator superfamily (MFS) profile" evidence="7">
    <location>
        <begin position="19"/>
        <end position="508"/>
    </location>
</feature>
<evidence type="ECO:0000259" key="7">
    <source>
        <dbReference type="PROSITE" id="PS50850"/>
    </source>
</evidence>
<dbReference type="OrthoDB" id="10262656at2759"/>
<feature type="transmembrane region" description="Helical" evidence="6">
    <location>
        <begin position="119"/>
        <end position="139"/>
    </location>
</feature>
<keyword evidence="3 6" id="KW-0812">Transmembrane</keyword>
<keyword evidence="9" id="KW-1185">Reference proteome</keyword>
<keyword evidence="5 6" id="KW-0472">Membrane</keyword>
<dbReference type="GO" id="GO:0022857">
    <property type="term" value="F:transmembrane transporter activity"/>
    <property type="evidence" value="ECO:0007669"/>
    <property type="project" value="InterPro"/>
</dbReference>
<evidence type="ECO:0000313" key="8">
    <source>
        <dbReference type="EMBL" id="CAD6449422.1"/>
    </source>
</evidence>
<keyword evidence="4 6" id="KW-1133">Transmembrane helix</keyword>
<feature type="transmembrane region" description="Helical" evidence="6">
    <location>
        <begin position="383"/>
        <end position="406"/>
    </location>
</feature>
<organism evidence="8 9">
    <name type="scientific">Sclerotinia trifoliorum</name>
    <dbReference type="NCBI Taxonomy" id="28548"/>
    <lineage>
        <taxon>Eukaryota</taxon>
        <taxon>Fungi</taxon>
        <taxon>Dikarya</taxon>
        <taxon>Ascomycota</taxon>
        <taxon>Pezizomycotina</taxon>
        <taxon>Leotiomycetes</taxon>
        <taxon>Helotiales</taxon>
        <taxon>Sclerotiniaceae</taxon>
        <taxon>Sclerotinia</taxon>
    </lineage>
</organism>
<evidence type="ECO:0000256" key="1">
    <source>
        <dbReference type="ARBA" id="ARBA00004141"/>
    </source>
</evidence>
<dbReference type="Pfam" id="PF07690">
    <property type="entry name" value="MFS_1"/>
    <property type="match status" value="2"/>
</dbReference>
<evidence type="ECO:0000256" key="3">
    <source>
        <dbReference type="ARBA" id="ARBA00022692"/>
    </source>
</evidence>
<dbReference type="Gene3D" id="1.20.1250.20">
    <property type="entry name" value="MFS general substrate transporter like domains"/>
    <property type="match status" value="1"/>
</dbReference>
<dbReference type="GO" id="GO:0016020">
    <property type="term" value="C:membrane"/>
    <property type="evidence" value="ECO:0007669"/>
    <property type="project" value="UniProtKB-SubCell"/>
</dbReference>
<dbReference type="InterPro" id="IPR020846">
    <property type="entry name" value="MFS_dom"/>
</dbReference>